<evidence type="ECO:0000259" key="6">
    <source>
        <dbReference type="PROSITE" id="PS50111"/>
    </source>
</evidence>
<dbReference type="Proteomes" id="UP000446768">
    <property type="component" value="Unassembled WGS sequence"/>
</dbReference>
<evidence type="ECO:0000256" key="3">
    <source>
        <dbReference type="ARBA" id="ARBA00029447"/>
    </source>
</evidence>
<evidence type="ECO:0000313" key="9">
    <source>
        <dbReference type="Proteomes" id="UP000446768"/>
    </source>
</evidence>
<organism evidence="8 9">
    <name type="scientific">Pseudoduganella rivuli</name>
    <dbReference type="NCBI Taxonomy" id="2666085"/>
    <lineage>
        <taxon>Bacteria</taxon>
        <taxon>Pseudomonadati</taxon>
        <taxon>Pseudomonadota</taxon>
        <taxon>Betaproteobacteria</taxon>
        <taxon>Burkholderiales</taxon>
        <taxon>Oxalobacteraceae</taxon>
        <taxon>Telluria group</taxon>
        <taxon>Pseudoduganella</taxon>
    </lineage>
</organism>
<dbReference type="PANTHER" id="PTHR43531">
    <property type="entry name" value="PROTEIN ICFG"/>
    <property type="match status" value="1"/>
</dbReference>
<protein>
    <submittedName>
        <fullName evidence="8">HAMP domain-containing protein</fullName>
    </submittedName>
</protein>
<dbReference type="CDD" id="cd06225">
    <property type="entry name" value="HAMP"/>
    <property type="match status" value="1"/>
</dbReference>
<dbReference type="InterPro" id="IPR004090">
    <property type="entry name" value="Chemotax_Me-accpt_rcpt"/>
</dbReference>
<dbReference type="GO" id="GO:0007165">
    <property type="term" value="P:signal transduction"/>
    <property type="evidence" value="ECO:0007669"/>
    <property type="project" value="UniProtKB-KW"/>
</dbReference>
<name>A0A7X2IT20_9BURK</name>
<dbReference type="AlphaFoldDB" id="A0A7X2IT20"/>
<comment type="caution">
    <text evidence="8">The sequence shown here is derived from an EMBL/GenBank/DDBJ whole genome shotgun (WGS) entry which is preliminary data.</text>
</comment>
<dbReference type="PRINTS" id="PR00260">
    <property type="entry name" value="CHEMTRNSDUCR"/>
</dbReference>
<dbReference type="Gene3D" id="1.10.287.950">
    <property type="entry name" value="Methyl-accepting chemotaxis protein"/>
    <property type="match status" value="1"/>
</dbReference>
<dbReference type="InterPro" id="IPR003660">
    <property type="entry name" value="HAMP_dom"/>
</dbReference>
<evidence type="ECO:0000256" key="2">
    <source>
        <dbReference type="ARBA" id="ARBA00022481"/>
    </source>
</evidence>
<dbReference type="GO" id="GO:0005886">
    <property type="term" value="C:plasma membrane"/>
    <property type="evidence" value="ECO:0007669"/>
    <property type="project" value="TreeGrafter"/>
</dbReference>
<dbReference type="FunFam" id="1.10.287.950:FF:000001">
    <property type="entry name" value="Methyl-accepting chemotaxis sensory transducer"/>
    <property type="match status" value="1"/>
</dbReference>
<evidence type="ECO:0000313" key="8">
    <source>
        <dbReference type="EMBL" id="MRV75499.1"/>
    </source>
</evidence>
<dbReference type="GO" id="GO:0006935">
    <property type="term" value="P:chemotaxis"/>
    <property type="evidence" value="ECO:0007669"/>
    <property type="project" value="InterPro"/>
</dbReference>
<accession>A0A7X2IT20</accession>
<dbReference type="PANTHER" id="PTHR43531:SF14">
    <property type="entry name" value="METHYL-ACCEPTING CHEMOTAXIS PROTEIN I-RELATED"/>
    <property type="match status" value="1"/>
</dbReference>
<keyword evidence="9" id="KW-1185">Reference proteome</keyword>
<keyword evidence="5" id="KW-0472">Membrane</keyword>
<dbReference type="PROSITE" id="PS50111">
    <property type="entry name" value="CHEMOTAXIS_TRANSDUC_2"/>
    <property type="match status" value="1"/>
</dbReference>
<keyword evidence="5" id="KW-0812">Transmembrane</keyword>
<proteinExistence type="inferred from homology"/>
<feature type="transmembrane region" description="Helical" evidence="5">
    <location>
        <begin position="142"/>
        <end position="161"/>
    </location>
</feature>
<dbReference type="InterPro" id="IPR051310">
    <property type="entry name" value="MCP_chemotaxis"/>
</dbReference>
<feature type="transmembrane region" description="Helical" evidence="5">
    <location>
        <begin position="12"/>
        <end position="33"/>
    </location>
</feature>
<dbReference type="PROSITE" id="PS50885">
    <property type="entry name" value="HAMP"/>
    <property type="match status" value="1"/>
</dbReference>
<dbReference type="SUPFAM" id="SSF58104">
    <property type="entry name" value="Methyl-accepting chemotaxis protein (MCP) signaling domain"/>
    <property type="match status" value="1"/>
</dbReference>
<keyword evidence="5" id="KW-1133">Transmembrane helix</keyword>
<reference evidence="8 9" key="1">
    <citation type="submission" date="2019-11" db="EMBL/GenBank/DDBJ databases">
        <title>Novel species isolated from a subtropical stream in China.</title>
        <authorList>
            <person name="Lu H."/>
        </authorList>
    </citation>
    <scope>NUCLEOTIDE SEQUENCE [LARGE SCALE GENOMIC DNA]</scope>
    <source>
        <strain evidence="8 9">FT92W</strain>
    </source>
</reference>
<evidence type="ECO:0000256" key="1">
    <source>
        <dbReference type="ARBA" id="ARBA00004370"/>
    </source>
</evidence>
<dbReference type="RefSeq" id="WP_154380108.1">
    <property type="nucleotide sequence ID" value="NZ_WKJJ01000021.1"/>
</dbReference>
<dbReference type="Pfam" id="PF00672">
    <property type="entry name" value="HAMP"/>
    <property type="match status" value="1"/>
</dbReference>
<feature type="domain" description="HAMP" evidence="7">
    <location>
        <begin position="166"/>
        <end position="218"/>
    </location>
</feature>
<sequence length="469" mass="48688">MNVRNILVGYRLGASFAMLILVLLAVLMMVTGYGNVVRRDFRVAADDAFTRADLADIMVAAELERMHRPDGARQAAQRYGDALDKLMAMPPQSQVKAQALLAQLAAAQESSGRVALLRNYVASQVQAEKDARAVWVSVWGKVVSGVVAYAVIMTGVALLLLELARRGIVGPLGQAAQVTQRIAEGQLGLPVPVHGRDELGQLQQAIGTMSAALADTVTQVRTSAETMRVATSEIAAGNADLALRTSGQAAALDDTASAMRQLADAAQRNAAHAQEADRLVQAMSALARRSGDVVGQVVQRMDAIRASAARVADITGVIDGIAFQTGILALNAAVEAARAGERGRGFAVVAQEVRALAQRSSQAALDIKRLIGTAAADVATGAQLVASAGATMVAVVDAVDGAAGLMTEMAREGARQQQGIAGVHEAITQMDGMTQQNAAMVEQAAAAAQATLEQAEALEQAVAGFRVVA</sequence>
<dbReference type="SMART" id="SM00283">
    <property type="entry name" value="MA"/>
    <property type="match status" value="1"/>
</dbReference>
<dbReference type="GO" id="GO:0004888">
    <property type="term" value="F:transmembrane signaling receptor activity"/>
    <property type="evidence" value="ECO:0007669"/>
    <property type="project" value="InterPro"/>
</dbReference>
<evidence type="ECO:0000256" key="5">
    <source>
        <dbReference type="SAM" id="Phobius"/>
    </source>
</evidence>
<dbReference type="InterPro" id="IPR004089">
    <property type="entry name" value="MCPsignal_dom"/>
</dbReference>
<gene>
    <name evidence="8" type="ORF">GJ700_27640</name>
</gene>
<keyword evidence="2" id="KW-0488">Methylation</keyword>
<evidence type="ECO:0000259" key="7">
    <source>
        <dbReference type="PROSITE" id="PS50885"/>
    </source>
</evidence>
<dbReference type="EMBL" id="WKJJ01000021">
    <property type="protein sequence ID" value="MRV75499.1"/>
    <property type="molecule type" value="Genomic_DNA"/>
</dbReference>
<dbReference type="Pfam" id="PF00015">
    <property type="entry name" value="MCPsignal"/>
    <property type="match status" value="1"/>
</dbReference>
<dbReference type="SMART" id="SM00304">
    <property type="entry name" value="HAMP"/>
    <property type="match status" value="1"/>
</dbReference>
<evidence type="ECO:0000256" key="4">
    <source>
        <dbReference type="PROSITE-ProRule" id="PRU00284"/>
    </source>
</evidence>
<comment type="subcellular location">
    <subcellularLocation>
        <location evidence="1">Membrane</location>
    </subcellularLocation>
</comment>
<feature type="domain" description="Methyl-accepting transducer" evidence="6">
    <location>
        <begin position="223"/>
        <end position="452"/>
    </location>
</feature>
<keyword evidence="4" id="KW-0807">Transducer</keyword>
<comment type="similarity">
    <text evidence="3">Belongs to the methyl-accepting chemotaxis (MCP) protein family.</text>
</comment>